<dbReference type="AlphaFoldDB" id="A0A6F9DHJ5"/>
<dbReference type="InterPro" id="IPR008979">
    <property type="entry name" value="Galactose-bd-like_sf"/>
</dbReference>
<accession>A0A6F9DHJ5</accession>
<dbReference type="EMBL" id="LR787065">
    <property type="protein sequence ID" value="CAB3262927.1"/>
    <property type="molecule type" value="mRNA"/>
</dbReference>
<feature type="compositionally biased region" description="Basic and acidic residues" evidence="6">
    <location>
        <begin position="309"/>
        <end position="342"/>
    </location>
</feature>
<reference evidence="8" key="1">
    <citation type="submission" date="2020-04" db="EMBL/GenBank/DDBJ databases">
        <authorList>
            <person name="Neveu A P."/>
        </authorList>
    </citation>
    <scope>NUCLEOTIDE SEQUENCE</scope>
    <source>
        <tissue evidence="8">Whole embryo</tissue>
    </source>
</reference>
<dbReference type="Pfam" id="PF01834">
    <property type="entry name" value="XRCC1_N"/>
    <property type="match status" value="1"/>
</dbReference>
<sequence length="624" mass="70533">MAPITIKDITKISSESDTFPATNLLVGKKWMTCPKDKASKNVIEFSFQSPVQICYIDIGYFNVASLEFYVGSSVWSPSKDYAQLIPAVTLQSASDAKAGNNKSGCKMLNFNEHMIKEVGEKKWDRVKLVLLQPYARCKQIGLEFVRFGTQQNRSTAKETLKQAETEVLSPTSLKTESPFFKMMNRIKSSGDDRLVNTTGKLNRLSDPENPFGRNAKMLMASKSMTPNPQSSNGNSKLNGIKNLQNANDQKLNKPRRLFQGTKSINSPKTTNKEDLQRAKQSNVYPGHSPKSSLNKNQSANLSMKPRLMRSQENKNADTRDNSRQDDSDCILDESHTSTEPKYTEQQTKKLIKAINDFFNSLNEDELDLANIKIKDLRKQFELRNNVKLNREGRQHFRNVTAENVHHIHSHQQHNRIPTKRKSSEMSGGNLPESSVRPSASQYGESPNKIFRPNVASTSKVHQVQCPLCGKMFDGSVIESHAAVCGEDVYEETSNYQQHSTMNLHSFSTMQPDSVVDCSENSCLTPEQQLNWIQFSKEPKPYQKRLNRSAFEGCKLVKCPSCGQKYKTEDIQQHSDDCAEKVNSKLTKVGLYYVKSDTKEKKKKPQSNRSYSSDLKVVDGMFVID</sequence>
<dbReference type="SMART" id="SM00734">
    <property type="entry name" value="ZnF_Rad18"/>
    <property type="match status" value="2"/>
</dbReference>
<evidence type="ECO:0000256" key="3">
    <source>
        <dbReference type="ARBA" id="ARBA00022771"/>
    </source>
</evidence>
<proteinExistence type="evidence at transcript level"/>
<feature type="region of interest" description="Disordered" evidence="6">
    <location>
        <begin position="406"/>
        <end position="445"/>
    </location>
</feature>
<feature type="region of interest" description="Disordered" evidence="6">
    <location>
        <begin position="190"/>
        <end position="213"/>
    </location>
</feature>
<keyword evidence="1" id="KW-0479">Metal-binding</keyword>
<evidence type="ECO:0000256" key="6">
    <source>
        <dbReference type="SAM" id="MobiDB-lite"/>
    </source>
</evidence>
<protein>
    <submittedName>
        <fullName evidence="8">Uncharacterized protein LOC100185289</fullName>
    </submittedName>
</protein>
<feature type="compositionally biased region" description="Basic residues" evidence="6">
    <location>
        <begin position="406"/>
        <end position="420"/>
    </location>
</feature>
<dbReference type="SUPFAM" id="SSF49785">
    <property type="entry name" value="Galactose-binding domain-like"/>
    <property type="match status" value="1"/>
</dbReference>
<evidence type="ECO:0000256" key="2">
    <source>
        <dbReference type="ARBA" id="ARBA00022763"/>
    </source>
</evidence>
<dbReference type="GO" id="GO:0005634">
    <property type="term" value="C:nucleus"/>
    <property type="evidence" value="ECO:0007669"/>
    <property type="project" value="InterPro"/>
</dbReference>
<dbReference type="PANTHER" id="PTHR11370:SF4">
    <property type="entry name" value="DNA-REPAIR PROTEIN XRCC1 N-TERMINAL DOMAIN-CONTAINING PROTEIN"/>
    <property type="match status" value="1"/>
</dbReference>
<dbReference type="GO" id="GO:0003684">
    <property type="term" value="F:damaged DNA binding"/>
    <property type="evidence" value="ECO:0007669"/>
    <property type="project" value="InterPro"/>
</dbReference>
<feature type="compositionally biased region" description="Polar residues" evidence="6">
    <location>
        <begin position="278"/>
        <end position="301"/>
    </location>
</feature>
<dbReference type="GO" id="GO:0000012">
    <property type="term" value="P:single strand break repair"/>
    <property type="evidence" value="ECO:0007669"/>
    <property type="project" value="InterPro"/>
</dbReference>
<feature type="domain" description="UBZ4-type" evidence="7">
    <location>
        <begin position="462"/>
        <end position="485"/>
    </location>
</feature>
<evidence type="ECO:0000313" key="8">
    <source>
        <dbReference type="EMBL" id="CAB3262927.1"/>
    </source>
</evidence>
<dbReference type="PANTHER" id="PTHR11370">
    <property type="entry name" value="DNA-REPAIR PROTEIN XRCC1"/>
    <property type="match status" value="1"/>
</dbReference>
<organism evidence="8">
    <name type="scientific">Phallusia mammillata</name>
    <dbReference type="NCBI Taxonomy" id="59560"/>
    <lineage>
        <taxon>Eukaryota</taxon>
        <taxon>Metazoa</taxon>
        <taxon>Chordata</taxon>
        <taxon>Tunicata</taxon>
        <taxon>Ascidiacea</taxon>
        <taxon>Phlebobranchia</taxon>
        <taxon>Ascidiidae</taxon>
        <taxon>Phallusia</taxon>
    </lineage>
</organism>
<gene>
    <name evidence="8" type="primary">LOC100185289</name>
</gene>
<keyword evidence="4" id="KW-0862">Zinc</keyword>
<dbReference type="Pfam" id="PF13913">
    <property type="entry name" value="zf-C2HC_2"/>
    <property type="match status" value="2"/>
</dbReference>
<dbReference type="GO" id="GO:0008270">
    <property type="term" value="F:zinc ion binding"/>
    <property type="evidence" value="ECO:0007669"/>
    <property type="project" value="UniProtKB-KW"/>
</dbReference>
<feature type="compositionally biased region" description="Polar residues" evidence="6">
    <location>
        <begin position="431"/>
        <end position="444"/>
    </location>
</feature>
<feature type="region of interest" description="Disordered" evidence="6">
    <location>
        <begin position="246"/>
        <end position="345"/>
    </location>
</feature>
<dbReference type="InterPro" id="IPR006642">
    <property type="entry name" value="Rad18_UBZ4"/>
</dbReference>
<dbReference type="InterPro" id="IPR002706">
    <property type="entry name" value="Xrcc1_N"/>
</dbReference>
<evidence type="ECO:0000256" key="1">
    <source>
        <dbReference type="ARBA" id="ARBA00022723"/>
    </source>
</evidence>
<dbReference type="Gene3D" id="2.60.120.260">
    <property type="entry name" value="Galactose-binding domain-like"/>
    <property type="match status" value="1"/>
</dbReference>
<keyword evidence="5" id="KW-0234">DNA repair</keyword>
<feature type="domain" description="UBZ4-type" evidence="7">
    <location>
        <begin position="555"/>
        <end position="578"/>
    </location>
</feature>
<evidence type="ECO:0000259" key="7">
    <source>
        <dbReference type="SMART" id="SM00734"/>
    </source>
</evidence>
<evidence type="ECO:0000256" key="5">
    <source>
        <dbReference type="ARBA" id="ARBA00023204"/>
    </source>
</evidence>
<evidence type="ECO:0000256" key="4">
    <source>
        <dbReference type="ARBA" id="ARBA00022833"/>
    </source>
</evidence>
<name>A0A6F9DHJ5_9ASCI</name>
<feature type="compositionally biased region" description="Polar residues" evidence="6">
    <location>
        <begin position="260"/>
        <end position="269"/>
    </location>
</feature>
<keyword evidence="2" id="KW-0227">DNA damage</keyword>
<dbReference type="GO" id="GO:0006284">
    <property type="term" value="P:base-excision repair"/>
    <property type="evidence" value="ECO:0007669"/>
    <property type="project" value="TreeGrafter"/>
</dbReference>
<keyword evidence="3" id="KW-0863">Zinc-finger</keyword>